<organism evidence="1">
    <name type="scientific">marine sediment metagenome</name>
    <dbReference type="NCBI Taxonomy" id="412755"/>
    <lineage>
        <taxon>unclassified sequences</taxon>
        <taxon>metagenomes</taxon>
        <taxon>ecological metagenomes</taxon>
    </lineage>
</organism>
<dbReference type="AlphaFoldDB" id="A0A0F9L4G7"/>
<gene>
    <name evidence="1" type="ORF">LCGC14_1322590</name>
</gene>
<dbReference type="EMBL" id="LAZR01007910">
    <property type="protein sequence ID" value="KKM82131.1"/>
    <property type="molecule type" value="Genomic_DNA"/>
</dbReference>
<feature type="non-terminal residue" evidence="1">
    <location>
        <position position="87"/>
    </location>
</feature>
<name>A0A0F9L4G7_9ZZZZ</name>
<comment type="caution">
    <text evidence="1">The sequence shown here is derived from an EMBL/GenBank/DDBJ whole genome shotgun (WGS) entry which is preliminary data.</text>
</comment>
<protein>
    <submittedName>
        <fullName evidence="1">Uncharacterized protein</fullName>
    </submittedName>
</protein>
<evidence type="ECO:0000313" key="1">
    <source>
        <dbReference type="EMBL" id="KKM82131.1"/>
    </source>
</evidence>
<sequence length="87" mass="9321">MTNVTKVLEILGDGIELIGRLVKNKNVDDAAEILDAVERAYDAMLGPITGTVDPDDARKELARLRADIDANDTAADAALDAKFPPKD</sequence>
<reference evidence="1" key="1">
    <citation type="journal article" date="2015" name="Nature">
        <title>Complex archaea that bridge the gap between prokaryotes and eukaryotes.</title>
        <authorList>
            <person name="Spang A."/>
            <person name="Saw J.H."/>
            <person name="Jorgensen S.L."/>
            <person name="Zaremba-Niedzwiedzka K."/>
            <person name="Martijn J."/>
            <person name="Lind A.E."/>
            <person name="van Eijk R."/>
            <person name="Schleper C."/>
            <person name="Guy L."/>
            <person name="Ettema T.J."/>
        </authorList>
    </citation>
    <scope>NUCLEOTIDE SEQUENCE</scope>
</reference>
<accession>A0A0F9L4G7</accession>
<proteinExistence type="predicted"/>